<sequence length="63" mass="7027">MELKEALLDTPFALVIGSTVVYLSVKSALMTLMFIHPREVYLSILSYVMPVESLVCSVKSYTV</sequence>
<evidence type="ECO:0000256" key="1">
    <source>
        <dbReference type="SAM" id="Phobius"/>
    </source>
</evidence>
<keyword evidence="1" id="KW-0472">Membrane</keyword>
<keyword evidence="1" id="KW-1133">Transmembrane helix</keyword>
<dbReference type="EMBL" id="VSSQ01012088">
    <property type="protein sequence ID" value="MPM48415.1"/>
    <property type="molecule type" value="Genomic_DNA"/>
</dbReference>
<protein>
    <submittedName>
        <fullName evidence="2">Uncharacterized protein</fullName>
    </submittedName>
</protein>
<proteinExistence type="predicted"/>
<keyword evidence="1" id="KW-0812">Transmembrane</keyword>
<comment type="caution">
    <text evidence="2">The sequence shown here is derived from an EMBL/GenBank/DDBJ whole genome shotgun (WGS) entry which is preliminary data.</text>
</comment>
<name>A0A645A5F3_9ZZZZ</name>
<dbReference type="AlphaFoldDB" id="A0A645A5F3"/>
<evidence type="ECO:0000313" key="2">
    <source>
        <dbReference type="EMBL" id="MPM48415.1"/>
    </source>
</evidence>
<accession>A0A645A5F3</accession>
<organism evidence="2">
    <name type="scientific">bioreactor metagenome</name>
    <dbReference type="NCBI Taxonomy" id="1076179"/>
    <lineage>
        <taxon>unclassified sequences</taxon>
        <taxon>metagenomes</taxon>
        <taxon>ecological metagenomes</taxon>
    </lineage>
</organism>
<reference evidence="2" key="1">
    <citation type="submission" date="2019-08" db="EMBL/GenBank/DDBJ databases">
        <authorList>
            <person name="Kucharzyk K."/>
            <person name="Murdoch R.W."/>
            <person name="Higgins S."/>
            <person name="Loffler F."/>
        </authorList>
    </citation>
    <scope>NUCLEOTIDE SEQUENCE</scope>
</reference>
<gene>
    <name evidence="2" type="ORF">SDC9_95140</name>
</gene>
<feature type="transmembrane region" description="Helical" evidence="1">
    <location>
        <begin position="12"/>
        <end position="35"/>
    </location>
</feature>